<proteinExistence type="predicted"/>
<evidence type="ECO:0008006" key="4">
    <source>
        <dbReference type="Google" id="ProtNLM"/>
    </source>
</evidence>
<evidence type="ECO:0000313" key="2">
    <source>
        <dbReference type="EMBL" id="ATW34467.1"/>
    </source>
</evidence>
<feature type="compositionally biased region" description="Basic and acidic residues" evidence="1">
    <location>
        <begin position="359"/>
        <end position="378"/>
    </location>
</feature>
<dbReference type="EMBL" id="CP017613">
    <property type="protein sequence ID" value="ATW34467.1"/>
    <property type="molecule type" value="Genomic_DNA"/>
</dbReference>
<evidence type="ECO:0000313" key="3">
    <source>
        <dbReference type="Proteomes" id="UP000229055"/>
    </source>
</evidence>
<reference evidence="3" key="1">
    <citation type="submission" date="2016-10" db="EMBL/GenBank/DDBJ databases">
        <authorList>
            <person name="Chevignon G."/>
        </authorList>
    </citation>
    <scope>NUCLEOTIDE SEQUENCE [LARGE SCALE GENOMIC DNA]</scope>
    <source>
        <strain evidence="3">ZA17</strain>
    </source>
</reference>
<sequence>MTEHAKLSASGAHRWMVCSGSVALEETCPDVTSDYAEYGTAAHEMAARCLKENVTAHFFAGQSFNGYEADTEMVEAIQRYLDYVHQHQGTLLIEQKVDFSPWVPEGFGTCDCLMIEGHTASVIDLKMGKGVRVEAKNNPQALLYALGALNEYEFIFDHITTFKLAMVQPRLDHISEHEISRDELLAFGEQAKKRAALALAPHADFRPDPKACKFCRAKARCRALAERSLQVAAQEFQNVVTPIAFKDITLLNNRDIAALLPQLNMMADWIKSVEATALQELEQGRDIPGYKLVTGRSIRKWRDEAQAEQSLRKTHLKVAEIFTQKLVSPAQAEKLLGKKHPLLDELAIHPQGKPIIAPKSDKRPALRSSVEEEFKKVA</sequence>
<name>A0A2D3TF73_9ENTR</name>
<accession>A0A2D3TF73</accession>
<protein>
    <recommendedName>
        <fullName evidence="4">DUF2800 domain-containing protein</fullName>
    </recommendedName>
</protein>
<dbReference type="AlphaFoldDB" id="A0A2D3TF73"/>
<reference evidence="3" key="2">
    <citation type="submission" date="2017-11" db="EMBL/GenBank/DDBJ databases">
        <title>PacBio sequencing of new strain of the secondary endosymbiont Candidatus Hamiltonella defensa.</title>
        <authorList>
            <person name="Strand M.R."/>
            <person name="Oliver K."/>
        </authorList>
    </citation>
    <scope>NUCLEOTIDE SEQUENCE [LARGE SCALE GENOMIC DNA]</scope>
    <source>
        <strain evidence="3">ZA17</strain>
    </source>
</reference>
<dbReference type="InterPro" id="IPR021229">
    <property type="entry name" value="DUF2800"/>
</dbReference>
<organism evidence="2 3">
    <name type="scientific">Candidatus Williamhamiltonella defendens</name>
    <dbReference type="NCBI Taxonomy" id="138072"/>
    <lineage>
        <taxon>Bacteria</taxon>
        <taxon>Pseudomonadati</taxon>
        <taxon>Pseudomonadota</taxon>
        <taxon>Gammaproteobacteria</taxon>
        <taxon>Enterobacterales</taxon>
        <taxon>Enterobacteriaceae</taxon>
        <taxon>aphid secondary symbionts</taxon>
        <taxon>Candidatus Williamhamiltonella</taxon>
    </lineage>
</organism>
<dbReference type="RefSeq" id="WP_100096986.1">
    <property type="nucleotide sequence ID" value="NZ_CP017613.1"/>
</dbReference>
<dbReference type="Gene3D" id="3.90.320.10">
    <property type="match status" value="1"/>
</dbReference>
<feature type="region of interest" description="Disordered" evidence="1">
    <location>
        <begin position="353"/>
        <end position="378"/>
    </location>
</feature>
<dbReference type="InterPro" id="IPR011604">
    <property type="entry name" value="PDDEXK-like_dom_sf"/>
</dbReference>
<gene>
    <name evidence="2" type="ORF">BJP43_09610</name>
</gene>
<dbReference type="Proteomes" id="UP000229055">
    <property type="component" value="Chromosome"/>
</dbReference>
<dbReference type="Pfam" id="PF10926">
    <property type="entry name" value="DUF2800"/>
    <property type="match status" value="1"/>
</dbReference>
<evidence type="ECO:0000256" key="1">
    <source>
        <dbReference type="SAM" id="MobiDB-lite"/>
    </source>
</evidence>